<dbReference type="PANTHER" id="PTHR35470:SF6">
    <property type="entry name" value="PROTEIN CYSTEINE-RICH TRANSMEMBRANE MODULE 2"/>
    <property type="match status" value="1"/>
</dbReference>
<dbReference type="EMBL" id="BPVZ01000112">
    <property type="protein sequence ID" value="GKV35647.1"/>
    <property type="molecule type" value="Genomic_DNA"/>
</dbReference>
<organism evidence="1 2">
    <name type="scientific">Rubroshorea leprosula</name>
    <dbReference type="NCBI Taxonomy" id="152421"/>
    <lineage>
        <taxon>Eukaryota</taxon>
        <taxon>Viridiplantae</taxon>
        <taxon>Streptophyta</taxon>
        <taxon>Embryophyta</taxon>
        <taxon>Tracheophyta</taxon>
        <taxon>Spermatophyta</taxon>
        <taxon>Magnoliopsida</taxon>
        <taxon>eudicotyledons</taxon>
        <taxon>Gunneridae</taxon>
        <taxon>Pentapetalae</taxon>
        <taxon>rosids</taxon>
        <taxon>malvids</taxon>
        <taxon>Malvales</taxon>
        <taxon>Dipterocarpaceae</taxon>
        <taxon>Rubroshorea</taxon>
    </lineage>
</organism>
<dbReference type="Proteomes" id="UP001054252">
    <property type="component" value="Unassembled WGS sequence"/>
</dbReference>
<proteinExistence type="predicted"/>
<keyword evidence="2" id="KW-1185">Reference proteome</keyword>
<sequence>MDPPPPQEMSYIDHVKKRHEEKGCLYAWLCEGL</sequence>
<name>A0AAV5LFA2_9ROSI</name>
<protein>
    <submittedName>
        <fullName evidence="1">Uncharacterized protein</fullName>
    </submittedName>
</protein>
<dbReference type="AlphaFoldDB" id="A0AAV5LFA2"/>
<evidence type="ECO:0000313" key="1">
    <source>
        <dbReference type="EMBL" id="GKV35647.1"/>
    </source>
</evidence>
<reference evidence="1 2" key="1">
    <citation type="journal article" date="2021" name="Commun. Biol.">
        <title>The genome of Shorea leprosula (Dipterocarpaceae) highlights the ecological relevance of drought in aseasonal tropical rainforests.</title>
        <authorList>
            <person name="Ng K.K.S."/>
            <person name="Kobayashi M.J."/>
            <person name="Fawcett J.A."/>
            <person name="Hatakeyama M."/>
            <person name="Paape T."/>
            <person name="Ng C.H."/>
            <person name="Ang C.C."/>
            <person name="Tnah L.H."/>
            <person name="Lee C.T."/>
            <person name="Nishiyama T."/>
            <person name="Sese J."/>
            <person name="O'Brien M.J."/>
            <person name="Copetti D."/>
            <person name="Mohd Noor M.I."/>
            <person name="Ong R.C."/>
            <person name="Putra M."/>
            <person name="Sireger I.Z."/>
            <person name="Indrioko S."/>
            <person name="Kosugi Y."/>
            <person name="Izuno A."/>
            <person name="Isagi Y."/>
            <person name="Lee S.L."/>
            <person name="Shimizu K.K."/>
        </authorList>
    </citation>
    <scope>NUCLEOTIDE SEQUENCE [LARGE SCALE GENOMIC DNA]</scope>
    <source>
        <strain evidence="1">214</strain>
    </source>
</reference>
<evidence type="ECO:0000313" key="2">
    <source>
        <dbReference type="Proteomes" id="UP001054252"/>
    </source>
</evidence>
<gene>
    <name evidence="1" type="ORF">SLEP1_g43890</name>
</gene>
<comment type="caution">
    <text evidence="1">The sequence shown here is derived from an EMBL/GenBank/DDBJ whole genome shotgun (WGS) entry which is preliminary data.</text>
</comment>
<accession>A0AAV5LFA2</accession>
<dbReference type="InterPro" id="IPR051671">
    <property type="entry name" value="CYSTM1_HM_Tolerance"/>
</dbReference>
<dbReference type="PANTHER" id="PTHR35470">
    <property type="entry name" value="CADMIUM TOLERANT 3"/>
    <property type="match status" value="1"/>
</dbReference>